<dbReference type="SUPFAM" id="SSF55031">
    <property type="entry name" value="Bacterial exopeptidase dimerisation domain"/>
    <property type="match status" value="1"/>
</dbReference>
<dbReference type="RefSeq" id="WP_225249364.1">
    <property type="nucleotide sequence ID" value="NZ_JAIWIU010000009.1"/>
</dbReference>
<keyword evidence="10" id="KW-1185">Reference proteome</keyword>
<evidence type="ECO:0000256" key="4">
    <source>
        <dbReference type="ARBA" id="ARBA00022801"/>
    </source>
</evidence>
<protein>
    <recommendedName>
        <fullName evidence="7">Peptidase T</fullName>
        <ecNumber evidence="7">3.4.11.4</ecNumber>
    </recommendedName>
    <alternativeName>
        <fullName evidence="7">Aminotripeptidase</fullName>
        <shortName evidence="7">Tripeptidase</shortName>
    </alternativeName>
    <alternativeName>
        <fullName evidence="7">Tripeptide aminopeptidase</fullName>
    </alternativeName>
</protein>
<keyword evidence="7 9" id="KW-0031">Aminopeptidase</keyword>
<feature type="binding site" evidence="7">
    <location>
        <position position="78"/>
    </location>
    <ligand>
        <name>Zn(2+)</name>
        <dbReference type="ChEBI" id="CHEBI:29105"/>
        <label>1</label>
    </ligand>
</feature>
<name>A0ABS7YKI7_9VIBR</name>
<feature type="binding site" evidence="7">
    <location>
        <position position="140"/>
    </location>
    <ligand>
        <name>Zn(2+)</name>
        <dbReference type="ChEBI" id="CHEBI:29105"/>
        <label>2</label>
    </ligand>
</feature>
<dbReference type="NCBIfam" id="NF003976">
    <property type="entry name" value="PRK05469.1"/>
    <property type="match status" value="1"/>
</dbReference>
<comment type="similarity">
    <text evidence="1 7">Belongs to the peptidase M20B family.</text>
</comment>
<dbReference type="InterPro" id="IPR011650">
    <property type="entry name" value="Peptidase_M20_dimer"/>
</dbReference>
<dbReference type="InterPro" id="IPR010161">
    <property type="entry name" value="Peptidase_M20B"/>
</dbReference>
<feature type="binding site" evidence="7">
    <location>
        <position position="140"/>
    </location>
    <ligand>
        <name>Zn(2+)</name>
        <dbReference type="ChEBI" id="CHEBI:29105"/>
        <label>1</label>
    </ligand>
</feature>
<evidence type="ECO:0000256" key="2">
    <source>
        <dbReference type="ARBA" id="ARBA00022670"/>
    </source>
</evidence>
<sequence>MENLVERFLRYVTFETQSKPKNHHCPSSTGQKVFAQALYQELQDLGLAEVSIDDRCYVMAKLKSNVAFPVPAIGFISHMDTAPDASGKNVKPQIVENYQGGDIALGKGDEVLSPIQYPELHTLHGYNLITTDGTTLLGGDDKAGVAEIMTAIEYLIKHPEIPHGDICIGFTPDEEIGRGANHFDVEKFGAQWAYTIDGGPVGELEFENFNGSTAEVICHGVSVHPGTAKGKLVNSMHIAAQFIQSMPAEQTPEHTEGYEGFIHLTSAKMGVARSELTYFLRDFEAQGLEEKKALMNAKVEQLNRELRKGSVSLNITDSYSNMRDMVEPHPHIIEIAKESMMACHVEPLIKPIRGGTDGARLSFMGLPCPNIFTGGYNFHGIHEFITIEGMEQAANVIVKIAERTASRYKA</sequence>
<evidence type="ECO:0000256" key="6">
    <source>
        <dbReference type="ARBA" id="ARBA00023049"/>
    </source>
</evidence>
<evidence type="ECO:0000256" key="5">
    <source>
        <dbReference type="ARBA" id="ARBA00022833"/>
    </source>
</evidence>
<dbReference type="EMBL" id="JAIWIU010000009">
    <property type="protein sequence ID" value="MCA2014780.1"/>
    <property type="molecule type" value="Genomic_DNA"/>
</dbReference>
<keyword evidence="3 7" id="KW-0479">Metal-binding</keyword>
<feature type="active site" evidence="7">
    <location>
        <position position="80"/>
    </location>
</feature>
<proteinExistence type="inferred from homology"/>
<gene>
    <name evidence="7 9" type="primary">pepT</name>
    <name evidence="9" type="ORF">LDJ79_01575</name>
</gene>
<evidence type="ECO:0000256" key="1">
    <source>
        <dbReference type="ARBA" id="ARBA00009692"/>
    </source>
</evidence>
<dbReference type="PANTHER" id="PTHR42994:SF1">
    <property type="entry name" value="PEPTIDASE T"/>
    <property type="match status" value="1"/>
</dbReference>
<keyword evidence="4 7" id="KW-0378">Hydrolase</keyword>
<accession>A0ABS7YKI7</accession>
<dbReference type="CDD" id="cd03892">
    <property type="entry name" value="M20_peptT"/>
    <property type="match status" value="1"/>
</dbReference>
<dbReference type="Pfam" id="PF07687">
    <property type="entry name" value="M20_dimer"/>
    <property type="match status" value="1"/>
</dbReference>
<dbReference type="InterPro" id="IPR036264">
    <property type="entry name" value="Bact_exopeptidase_dim_dom"/>
</dbReference>
<dbReference type="EC" id="3.4.11.4" evidence="7"/>
<evidence type="ECO:0000256" key="3">
    <source>
        <dbReference type="ARBA" id="ARBA00022723"/>
    </source>
</evidence>
<comment type="function">
    <text evidence="7">Cleaves the N-terminal amino acid of tripeptides.</text>
</comment>
<dbReference type="PROSITE" id="PS00758">
    <property type="entry name" value="ARGE_DAPE_CPG2_1"/>
    <property type="match status" value="1"/>
</dbReference>
<dbReference type="Proteomes" id="UP001199044">
    <property type="component" value="Unassembled WGS sequence"/>
</dbReference>
<comment type="catalytic activity">
    <reaction evidence="7">
        <text>Release of the N-terminal residue from a tripeptide.</text>
        <dbReference type="EC" id="3.4.11.4"/>
    </reaction>
</comment>
<dbReference type="NCBIfam" id="NF009920">
    <property type="entry name" value="PRK13381.1"/>
    <property type="match status" value="1"/>
</dbReference>
<comment type="cofactor">
    <cofactor evidence="7">
        <name>Zn(2+)</name>
        <dbReference type="ChEBI" id="CHEBI:29105"/>
    </cofactor>
    <text evidence="7">Binds 2 Zn(2+) ions per subunit.</text>
</comment>
<evidence type="ECO:0000256" key="7">
    <source>
        <dbReference type="HAMAP-Rule" id="MF_00550"/>
    </source>
</evidence>
<dbReference type="Pfam" id="PF01546">
    <property type="entry name" value="Peptidase_M20"/>
    <property type="match status" value="1"/>
</dbReference>
<dbReference type="GO" id="GO:0045148">
    <property type="term" value="F:tripeptide aminopeptidase activity"/>
    <property type="evidence" value="ECO:0007669"/>
    <property type="project" value="UniProtKB-EC"/>
</dbReference>
<dbReference type="Gene3D" id="3.40.630.10">
    <property type="entry name" value="Zn peptidases"/>
    <property type="match status" value="1"/>
</dbReference>
<feature type="active site" description="Proton acceptor" evidence="7">
    <location>
        <position position="174"/>
    </location>
</feature>
<feature type="binding site" evidence="7">
    <location>
        <position position="175"/>
    </location>
    <ligand>
        <name>Zn(2+)</name>
        <dbReference type="ChEBI" id="CHEBI:29105"/>
        <label>2</label>
    </ligand>
</feature>
<keyword evidence="7" id="KW-0963">Cytoplasm</keyword>
<comment type="subcellular location">
    <subcellularLocation>
        <location evidence="7">Cytoplasm</location>
    </subcellularLocation>
</comment>
<dbReference type="PIRSF" id="PIRSF037215">
    <property type="entry name" value="Peptidase_M20B"/>
    <property type="match status" value="1"/>
</dbReference>
<reference evidence="10" key="1">
    <citation type="submission" date="2023-07" db="EMBL/GenBank/DDBJ databases">
        <title>Molecular identification of indigenous halophilic bacteria isolated from red sea cost, biodegradation of synthetic dyes and assessment of degraded metabolite toxicity.</title>
        <authorList>
            <person name="Chaieb K."/>
            <person name="Altayb H.N."/>
        </authorList>
    </citation>
    <scope>NUCLEOTIDE SEQUENCE [LARGE SCALE GENOMIC DNA]</scope>
    <source>
        <strain evidence="10">K20</strain>
    </source>
</reference>
<comment type="caution">
    <text evidence="9">The sequence shown here is derived from an EMBL/GenBank/DDBJ whole genome shotgun (WGS) entry which is preliminary data.</text>
</comment>
<evidence type="ECO:0000313" key="10">
    <source>
        <dbReference type="Proteomes" id="UP001199044"/>
    </source>
</evidence>
<dbReference type="PANTHER" id="PTHR42994">
    <property type="entry name" value="PEPTIDASE T"/>
    <property type="match status" value="1"/>
</dbReference>
<dbReference type="Gene3D" id="3.30.70.360">
    <property type="match status" value="1"/>
</dbReference>
<dbReference type="NCBIfam" id="TIGR01882">
    <property type="entry name" value="peptidase-T"/>
    <property type="match status" value="1"/>
</dbReference>
<feature type="binding site" evidence="7">
    <location>
        <position position="379"/>
    </location>
    <ligand>
        <name>Zn(2+)</name>
        <dbReference type="ChEBI" id="CHEBI:29105"/>
        <label>2</label>
    </ligand>
</feature>
<dbReference type="SUPFAM" id="SSF53187">
    <property type="entry name" value="Zn-dependent exopeptidases"/>
    <property type="match status" value="1"/>
</dbReference>
<keyword evidence="2 7" id="KW-0645">Protease</keyword>
<evidence type="ECO:0000313" key="9">
    <source>
        <dbReference type="EMBL" id="MCA2014780.1"/>
    </source>
</evidence>
<keyword evidence="6 7" id="KW-0482">Metalloprotease</keyword>
<feature type="binding site" evidence="7">
    <location>
        <position position="197"/>
    </location>
    <ligand>
        <name>Zn(2+)</name>
        <dbReference type="ChEBI" id="CHEBI:29105"/>
        <label>1</label>
    </ligand>
</feature>
<feature type="domain" description="Peptidase M20 dimerisation" evidence="8">
    <location>
        <begin position="207"/>
        <end position="304"/>
    </location>
</feature>
<dbReference type="HAMAP" id="MF_00550">
    <property type="entry name" value="Aminopeptidase_M20"/>
    <property type="match status" value="1"/>
</dbReference>
<keyword evidence="5 7" id="KW-0862">Zinc</keyword>
<evidence type="ECO:0000259" key="8">
    <source>
        <dbReference type="Pfam" id="PF07687"/>
    </source>
</evidence>
<organism evidence="9 10">
    <name type="scientific">Vibrio tritonius</name>
    <dbReference type="NCBI Taxonomy" id="1435069"/>
    <lineage>
        <taxon>Bacteria</taxon>
        <taxon>Pseudomonadati</taxon>
        <taxon>Pseudomonadota</taxon>
        <taxon>Gammaproteobacteria</taxon>
        <taxon>Vibrionales</taxon>
        <taxon>Vibrionaceae</taxon>
        <taxon>Vibrio</taxon>
    </lineage>
</organism>
<dbReference type="InterPro" id="IPR001261">
    <property type="entry name" value="ArgE/DapE_CS"/>
</dbReference>
<dbReference type="InterPro" id="IPR002933">
    <property type="entry name" value="Peptidase_M20"/>
</dbReference>